<evidence type="ECO:0000256" key="1">
    <source>
        <dbReference type="ARBA" id="ARBA00007409"/>
    </source>
</evidence>
<evidence type="ECO:0000313" key="6">
    <source>
        <dbReference type="EMBL" id="KYF61530.1"/>
    </source>
</evidence>
<sequence length="206" mass="23511">MLKLWGHKNSSNVQKVLWALDELRLDFERIDAGGPFGRVKDADYLTLNPNGLVPTLEDGPLVLWESHAIVRYLFSRYGSPPLQPSDLADRARADAWTDWQFGTLWPPVRTLLVQLLRTPEERRDQGAIDGARKAALAALGILDRQLSKQPWVAGEYFTFADIPLGVAAQRWYNLPTERPALQHVDAWYGRVKRRPGFERWVDLPLT</sequence>
<dbReference type="InterPro" id="IPR040079">
    <property type="entry name" value="Glutathione_S-Trfase"/>
</dbReference>
<dbReference type="InterPro" id="IPR036282">
    <property type="entry name" value="Glutathione-S-Trfase_C_sf"/>
</dbReference>
<feature type="domain" description="GST C-terminal" evidence="5">
    <location>
        <begin position="86"/>
        <end position="206"/>
    </location>
</feature>
<proteinExistence type="inferred from homology"/>
<dbReference type="SFLD" id="SFLDG01150">
    <property type="entry name" value="Main.1:_Beta-like"/>
    <property type="match status" value="1"/>
</dbReference>
<comment type="caution">
    <text evidence="6">The sequence shown here is derived from an EMBL/GenBank/DDBJ whole genome shotgun (WGS) entry which is preliminary data.</text>
</comment>
<dbReference type="GO" id="GO:0016740">
    <property type="term" value="F:transferase activity"/>
    <property type="evidence" value="ECO:0007669"/>
    <property type="project" value="UniProtKB-KW"/>
</dbReference>
<reference evidence="6 7" key="1">
    <citation type="submission" date="2014-02" db="EMBL/GenBank/DDBJ databases">
        <title>The small core and large imbalanced accessory genome model reveals a collaborative survival strategy of Sorangium cellulosum strains in nature.</title>
        <authorList>
            <person name="Han K."/>
            <person name="Peng R."/>
            <person name="Blom J."/>
            <person name="Li Y.-Z."/>
        </authorList>
    </citation>
    <scope>NUCLEOTIDE SEQUENCE [LARGE SCALE GENOMIC DNA]</scope>
    <source>
        <strain evidence="6 7">So0157-18</strain>
    </source>
</reference>
<feature type="domain" description="GST N-terminal" evidence="4">
    <location>
        <begin position="1"/>
        <end position="81"/>
    </location>
</feature>
<gene>
    <name evidence="6" type="ORF">BE04_50960</name>
</gene>
<dbReference type="InterPro" id="IPR036249">
    <property type="entry name" value="Thioredoxin-like_sf"/>
</dbReference>
<keyword evidence="2 6" id="KW-0808">Transferase</keyword>
<evidence type="ECO:0000259" key="5">
    <source>
        <dbReference type="PROSITE" id="PS50405"/>
    </source>
</evidence>
<dbReference type="SUPFAM" id="SSF47616">
    <property type="entry name" value="GST C-terminal domain-like"/>
    <property type="match status" value="1"/>
</dbReference>
<dbReference type="PANTHER" id="PTHR44051:SF19">
    <property type="entry name" value="DISULFIDE-BOND OXIDOREDUCTASE YFCG"/>
    <property type="match status" value="1"/>
</dbReference>
<dbReference type="SUPFAM" id="SSF52833">
    <property type="entry name" value="Thioredoxin-like"/>
    <property type="match status" value="1"/>
</dbReference>
<evidence type="ECO:0000313" key="7">
    <source>
        <dbReference type="Proteomes" id="UP000075604"/>
    </source>
</evidence>
<evidence type="ECO:0000259" key="4">
    <source>
        <dbReference type="PROSITE" id="PS50404"/>
    </source>
</evidence>
<dbReference type="PROSITE" id="PS50405">
    <property type="entry name" value="GST_CTER"/>
    <property type="match status" value="1"/>
</dbReference>
<dbReference type="FunFam" id="3.40.30.10:FF:000039">
    <property type="entry name" value="Glutathione S-transferase domain"/>
    <property type="match status" value="1"/>
</dbReference>
<dbReference type="Pfam" id="PF02798">
    <property type="entry name" value="GST_N"/>
    <property type="match status" value="1"/>
</dbReference>
<dbReference type="PROSITE" id="PS50404">
    <property type="entry name" value="GST_NTER"/>
    <property type="match status" value="1"/>
</dbReference>
<name>A0A150Q0U5_SORCE</name>
<dbReference type="PANTHER" id="PTHR44051">
    <property type="entry name" value="GLUTATHIONE S-TRANSFERASE-RELATED"/>
    <property type="match status" value="1"/>
</dbReference>
<dbReference type="CDD" id="cd03047">
    <property type="entry name" value="GST_N_2"/>
    <property type="match status" value="1"/>
</dbReference>
<accession>A0A150Q0U5</accession>
<organism evidence="6 7">
    <name type="scientific">Sorangium cellulosum</name>
    <name type="common">Polyangium cellulosum</name>
    <dbReference type="NCBI Taxonomy" id="56"/>
    <lineage>
        <taxon>Bacteria</taxon>
        <taxon>Pseudomonadati</taxon>
        <taxon>Myxococcota</taxon>
        <taxon>Polyangia</taxon>
        <taxon>Polyangiales</taxon>
        <taxon>Polyangiaceae</taxon>
        <taxon>Sorangium</taxon>
    </lineage>
</organism>
<dbReference type="InterPro" id="IPR010987">
    <property type="entry name" value="Glutathione-S-Trfase_C-like"/>
</dbReference>
<dbReference type="SFLD" id="SFLDG00358">
    <property type="entry name" value="Main_(cytGST)"/>
    <property type="match status" value="1"/>
</dbReference>
<dbReference type="InterPro" id="IPR004046">
    <property type="entry name" value="GST_C"/>
</dbReference>
<dbReference type="Gene3D" id="3.40.30.10">
    <property type="entry name" value="Glutaredoxin"/>
    <property type="match status" value="1"/>
</dbReference>
<protein>
    <submittedName>
        <fullName evidence="6">Glutathione S-transferase</fullName>
    </submittedName>
</protein>
<dbReference type="Gene3D" id="1.20.1050.10">
    <property type="match status" value="1"/>
</dbReference>
<dbReference type="AlphaFoldDB" id="A0A150Q0U5"/>
<comment type="similarity">
    <text evidence="1 3">Belongs to the GST superfamily.</text>
</comment>
<dbReference type="Pfam" id="PF00043">
    <property type="entry name" value="GST_C"/>
    <property type="match status" value="1"/>
</dbReference>
<evidence type="ECO:0000256" key="2">
    <source>
        <dbReference type="ARBA" id="ARBA00022679"/>
    </source>
</evidence>
<evidence type="ECO:0000256" key="3">
    <source>
        <dbReference type="RuleBase" id="RU003494"/>
    </source>
</evidence>
<dbReference type="InterPro" id="IPR004045">
    <property type="entry name" value="Glutathione_S-Trfase_N"/>
</dbReference>
<dbReference type="EMBL" id="JELX01000792">
    <property type="protein sequence ID" value="KYF61530.1"/>
    <property type="molecule type" value="Genomic_DNA"/>
</dbReference>
<dbReference type="Proteomes" id="UP000075604">
    <property type="component" value="Unassembled WGS sequence"/>
</dbReference>
<dbReference type="SFLD" id="SFLDS00019">
    <property type="entry name" value="Glutathione_Transferase_(cytos"/>
    <property type="match status" value="1"/>
</dbReference>